<keyword evidence="2" id="KW-0732">Signal</keyword>
<dbReference type="PROSITE" id="PS50026">
    <property type="entry name" value="EGF_3"/>
    <property type="match status" value="1"/>
</dbReference>
<dbReference type="Proteomes" id="UP000314983">
    <property type="component" value="Chromosome 9"/>
</dbReference>
<dbReference type="Ensembl" id="ENSEEET00000063733.1">
    <property type="protein sequence ID" value="ENSEEEP00000054575.1"/>
    <property type="gene ID" value="ENSEEEG00000025864.1"/>
</dbReference>
<keyword evidence="1" id="KW-1015">Disulfide bond</keyword>
<keyword evidence="5" id="KW-1185">Reference proteome</keyword>
<dbReference type="InterPro" id="IPR000742">
    <property type="entry name" value="EGF"/>
</dbReference>
<feature type="disulfide bond" evidence="1">
    <location>
        <begin position="52"/>
        <end position="61"/>
    </location>
</feature>
<feature type="chain" id="PRO_5044303250" description="EGF-like domain-containing protein" evidence="2">
    <location>
        <begin position="28"/>
        <end position="103"/>
    </location>
</feature>
<feature type="signal peptide" evidence="2">
    <location>
        <begin position="1"/>
        <end position="27"/>
    </location>
</feature>
<reference evidence="4" key="3">
    <citation type="submission" date="2025-09" db="UniProtKB">
        <authorList>
            <consortium name="Ensembl"/>
        </authorList>
    </citation>
    <scope>IDENTIFICATION</scope>
</reference>
<keyword evidence="1" id="KW-0245">EGF-like domain</keyword>
<reference evidence="4 5" key="1">
    <citation type="submission" date="2020-05" db="EMBL/GenBank/DDBJ databases">
        <title>Electrophorus electricus (electric eel) genome, fEleEle1, primary haplotype.</title>
        <authorList>
            <person name="Myers G."/>
            <person name="Meyer A."/>
            <person name="Fedrigo O."/>
            <person name="Formenti G."/>
            <person name="Rhie A."/>
            <person name="Tracey A."/>
            <person name="Sims Y."/>
            <person name="Jarvis E.D."/>
        </authorList>
    </citation>
    <scope>NUCLEOTIDE SEQUENCE [LARGE SCALE GENOMIC DNA]</scope>
</reference>
<dbReference type="Gene3D" id="2.10.25.10">
    <property type="entry name" value="Laminin"/>
    <property type="match status" value="1"/>
</dbReference>
<organism evidence="4 5">
    <name type="scientific">Electrophorus electricus</name>
    <name type="common">Electric eel</name>
    <name type="synonym">Gymnotus electricus</name>
    <dbReference type="NCBI Taxonomy" id="8005"/>
    <lineage>
        <taxon>Eukaryota</taxon>
        <taxon>Metazoa</taxon>
        <taxon>Chordata</taxon>
        <taxon>Craniata</taxon>
        <taxon>Vertebrata</taxon>
        <taxon>Euteleostomi</taxon>
        <taxon>Actinopterygii</taxon>
        <taxon>Neopterygii</taxon>
        <taxon>Teleostei</taxon>
        <taxon>Ostariophysi</taxon>
        <taxon>Gymnotiformes</taxon>
        <taxon>Gymnotoidei</taxon>
        <taxon>Gymnotidae</taxon>
        <taxon>Electrophorus</taxon>
    </lineage>
</organism>
<dbReference type="SUPFAM" id="SSF57196">
    <property type="entry name" value="EGF/Laminin"/>
    <property type="match status" value="1"/>
</dbReference>
<dbReference type="AlphaFoldDB" id="A0AAY5ECC2"/>
<evidence type="ECO:0000256" key="2">
    <source>
        <dbReference type="SAM" id="SignalP"/>
    </source>
</evidence>
<reference evidence="4" key="2">
    <citation type="submission" date="2025-08" db="UniProtKB">
        <authorList>
            <consortium name="Ensembl"/>
        </authorList>
    </citation>
    <scope>IDENTIFICATION</scope>
</reference>
<evidence type="ECO:0000259" key="3">
    <source>
        <dbReference type="PROSITE" id="PS50026"/>
    </source>
</evidence>
<accession>A0AAY5ECC2</accession>
<protein>
    <recommendedName>
        <fullName evidence="3">EGF-like domain-containing protein</fullName>
    </recommendedName>
</protein>
<evidence type="ECO:0000313" key="5">
    <source>
        <dbReference type="Proteomes" id="UP000314983"/>
    </source>
</evidence>
<evidence type="ECO:0000313" key="4">
    <source>
        <dbReference type="Ensembl" id="ENSEEEP00000054575.1"/>
    </source>
</evidence>
<proteinExistence type="predicted"/>
<name>A0AAY5ECC2_ELEEL</name>
<evidence type="ECO:0000256" key="1">
    <source>
        <dbReference type="PROSITE-ProRule" id="PRU00076"/>
    </source>
</evidence>
<feature type="domain" description="EGF-like" evidence="3">
    <location>
        <begin position="24"/>
        <end position="62"/>
    </location>
</feature>
<comment type="caution">
    <text evidence="1">Lacks conserved residue(s) required for the propagation of feature annotation.</text>
</comment>
<sequence length="103" mass="11317">IFHLIFTMPLWLLFVHPFILLLFEGEACKSNLCENGGICLLLLSKEAYTWKCRSGFTGPCCAGNMVSVCPVEELVSWSGTLTQSFIVALVSPTCEGINDVQIT</sequence>